<dbReference type="EMBL" id="CABITT030000003">
    <property type="protein sequence ID" value="VVA97118.1"/>
    <property type="molecule type" value="Genomic_DNA"/>
</dbReference>
<proteinExistence type="predicted"/>
<sequence>MATLNIPPNLSSLTFFQCNLRTPNFSFPIKVTTTRQEKYQFLTATNHVRRTTAQGSTSEYDFVRGSHVSVLVSNTMTILGLRLIKSPTTTGVPVIYILLPMTLELVDPTTTNGMSGPRRAV</sequence>
<dbReference type="AlphaFoldDB" id="A0A565B618"/>
<name>A0A565B618_9BRAS</name>
<comment type="caution">
    <text evidence="1">The sequence shown here is derived from an EMBL/GenBank/DDBJ whole genome shotgun (WGS) entry which is preliminary data.</text>
</comment>
<accession>A0A565B618</accession>
<gene>
    <name evidence="1" type="ORF">ANE_LOCUS7563</name>
</gene>
<evidence type="ECO:0000313" key="1">
    <source>
        <dbReference type="EMBL" id="VVA97118.1"/>
    </source>
</evidence>
<keyword evidence="2" id="KW-1185">Reference proteome</keyword>
<evidence type="ECO:0000313" key="2">
    <source>
        <dbReference type="Proteomes" id="UP000489600"/>
    </source>
</evidence>
<protein>
    <submittedName>
        <fullName evidence="1">Uncharacterized protein</fullName>
    </submittedName>
</protein>
<organism evidence="1 2">
    <name type="scientific">Arabis nemorensis</name>
    <dbReference type="NCBI Taxonomy" id="586526"/>
    <lineage>
        <taxon>Eukaryota</taxon>
        <taxon>Viridiplantae</taxon>
        <taxon>Streptophyta</taxon>
        <taxon>Embryophyta</taxon>
        <taxon>Tracheophyta</taxon>
        <taxon>Spermatophyta</taxon>
        <taxon>Magnoliopsida</taxon>
        <taxon>eudicotyledons</taxon>
        <taxon>Gunneridae</taxon>
        <taxon>Pentapetalae</taxon>
        <taxon>rosids</taxon>
        <taxon>malvids</taxon>
        <taxon>Brassicales</taxon>
        <taxon>Brassicaceae</taxon>
        <taxon>Arabideae</taxon>
        <taxon>Arabis</taxon>
    </lineage>
</organism>
<dbReference type="Proteomes" id="UP000489600">
    <property type="component" value="Unassembled WGS sequence"/>
</dbReference>
<reference evidence="1" key="1">
    <citation type="submission" date="2019-07" db="EMBL/GenBank/DDBJ databases">
        <authorList>
            <person name="Dittberner H."/>
        </authorList>
    </citation>
    <scope>NUCLEOTIDE SEQUENCE [LARGE SCALE GENOMIC DNA]</scope>
</reference>